<evidence type="ECO:0000313" key="4">
    <source>
        <dbReference type="Proteomes" id="UP000037151"/>
    </source>
</evidence>
<gene>
    <name evidence="3" type="ORF">IQ63_27525</name>
</gene>
<accession>A0A0L0JZ63</accession>
<evidence type="ECO:0000256" key="2">
    <source>
        <dbReference type="SAM" id="Phobius"/>
    </source>
</evidence>
<dbReference type="GO" id="GO:0005975">
    <property type="term" value="P:carbohydrate metabolic process"/>
    <property type="evidence" value="ECO:0007669"/>
    <property type="project" value="UniProtKB-ARBA"/>
</dbReference>
<feature type="region of interest" description="Disordered" evidence="1">
    <location>
        <begin position="252"/>
        <end position="292"/>
    </location>
</feature>
<feature type="transmembrane region" description="Helical" evidence="2">
    <location>
        <begin position="302"/>
        <end position="320"/>
    </location>
</feature>
<dbReference type="AlphaFoldDB" id="A0A0L0JZ63"/>
<evidence type="ECO:0000313" key="3">
    <source>
        <dbReference type="EMBL" id="KND30858.1"/>
    </source>
</evidence>
<keyword evidence="2" id="KW-0812">Transmembrane</keyword>
<protein>
    <recommendedName>
        <fullName evidence="5">Gram-positive cocci surface proteins LPxTG domain-containing protein</fullName>
    </recommendedName>
</protein>
<reference evidence="4" key="1">
    <citation type="submission" date="2014-07" db="EMBL/GenBank/DDBJ databases">
        <title>Genome sequencing of plant-pathogenic Streptomyces species.</title>
        <authorList>
            <person name="Harrison J."/>
            <person name="Sapp M."/>
            <person name="Thwaites R."/>
            <person name="Studholme D.J."/>
        </authorList>
    </citation>
    <scope>NUCLEOTIDE SEQUENCE [LARGE SCALE GENOMIC DNA]</scope>
    <source>
        <strain evidence="4">NCPPB 4445</strain>
    </source>
</reference>
<evidence type="ECO:0008006" key="5">
    <source>
        <dbReference type="Google" id="ProtNLM"/>
    </source>
</evidence>
<evidence type="ECO:0000256" key="1">
    <source>
        <dbReference type="SAM" id="MobiDB-lite"/>
    </source>
</evidence>
<organism evidence="3 4">
    <name type="scientific">Streptomyces acidiscabies</name>
    <dbReference type="NCBI Taxonomy" id="42234"/>
    <lineage>
        <taxon>Bacteria</taxon>
        <taxon>Bacillati</taxon>
        <taxon>Actinomycetota</taxon>
        <taxon>Actinomycetes</taxon>
        <taxon>Kitasatosporales</taxon>
        <taxon>Streptomycetaceae</taxon>
        <taxon>Streptomyces</taxon>
    </lineage>
</organism>
<dbReference type="Gene3D" id="2.60.40.10">
    <property type="entry name" value="Immunoglobulins"/>
    <property type="match status" value="1"/>
</dbReference>
<sequence length="327" mass="34206">MSIGFPPGDVAPGSRVFLTAKAAIVSGAPAKLTAVFRMPAGLEYFSDQSDHDETKECANSADKRTVTCTSQYTPAHELSYRLQMMLSDYVKPGTDLPITATAATGDEPDANPADNTASTTLQVRTGADFGVKWSTPKTVLAPGESVTTKLVVTNHSDRTSRGPGGVTMGTFTNGFWPYESPGLPCWAESYQWICEWEAGFAPGESRTFVFKWRVPKEFPVGKTLRVSARTLFGDADDPVRGNDSDEMVLKVGKVSGTPSPTPSASASVSASPTPTSTPTPAPSGLGGGGNLASTGAGVGPEVLGGAVGMVVVGGALFVLVQRRRRVR</sequence>
<dbReference type="EMBL" id="JPPY01000161">
    <property type="protein sequence ID" value="KND30858.1"/>
    <property type="molecule type" value="Genomic_DNA"/>
</dbReference>
<dbReference type="Proteomes" id="UP000037151">
    <property type="component" value="Unassembled WGS sequence"/>
</dbReference>
<comment type="caution">
    <text evidence="3">The sequence shown here is derived from an EMBL/GenBank/DDBJ whole genome shotgun (WGS) entry which is preliminary data.</text>
</comment>
<keyword evidence="2" id="KW-0472">Membrane</keyword>
<dbReference type="InterPro" id="IPR013783">
    <property type="entry name" value="Ig-like_fold"/>
</dbReference>
<keyword evidence="2" id="KW-1133">Transmembrane helix</keyword>
<proteinExistence type="predicted"/>
<name>A0A0L0JZ63_9ACTN</name>
<dbReference type="PATRIC" id="fig|42234.21.peg.5672"/>
<feature type="compositionally biased region" description="Low complexity" evidence="1">
    <location>
        <begin position="255"/>
        <end position="274"/>
    </location>
</feature>